<organism evidence="1 2">
    <name type="scientific">Nonlabens tegetincola</name>
    <dbReference type="NCBI Taxonomy" id="323273"/>
    <lineage>
        <taxon>Bacteria</taxon>
        <taxon>Pseudomonadati</taxon>
        <taxon>Bacteroidota</taxon>
        <taxon>Flavobacteriia</taxon>
        <taxon>Flavobacteriales</taxon>
        <taxon>Flavobacteriaceae</taxon>
        <taxon>Nonlabens</taxon>
    </lineage>
</organism>
<accession>A0A090Q110</accession>
<dbReference type="EMBL" id="BBML01000003">
    <property type="protein sequence ID" value="GAK96715.1"/>
    <property type="molecule type" value="Genomic_DNA"/>
</dbReference>
<sequence>MRRFSIILLIALVSCSPKGYWIDSDSYRAKKPNYKLQNKSFSQSKLVDTGSMYLDVDSLITADGKVLKSAIGFDLDGRAFLNSYDTSSLAFQNANSNTITTAQQVGYYRVDGFEIEFERLTPYDYGQYILWTGRIKGDSIVFTYRNFLNKDRTYTFIKSSLPKE</sequence>
<protein>
    <recommendedName>
        <fullName evidence="3">Lipoprotein</fullName>
    </recommendedName>
</protein>
<reference evidence="1" key="1">
    <citation type="journal article" date="2014" name="Genome Announc.">
        <title>Draft Genome Sequences of Marine Flavobacterium Nonlabens Strains NR17, NR24, NR27, NR32, NR33, and Ara13.</title>
        <authorList>
            <person name="Nakanishi M."/>
            <person name="Meirelles P."/>
            <person name="Suzuki R."/>
            <person name="Takatani N."/>
            <person name="Mino S."/>
            <person name="Suda W."/>
            <person name="Oshima K."/>
            <person name="Hattori M."/>
            <person name="Ohkuma M."/>
            <person name="Hosokawa M."/>
            <person name="Miyashita K."/>
            <person name="Thompson F.L."/>
            <person name="Niwa A."/>
            <person name="Sawabe T."/>
            <person name="Sawabe T."/>
        </authorList>
    </citation>
    <scope>NUCLEOTIDE SEQUENCE [LARGE SCALE GENOMIC DNA]</scope>
    <source>
        <strain evidence="1">JCM 19294</strain>
    </source>
</reference>
<dbReference type="AlphaFoldDB" id="A0A090Q110"/>
<name>A0A090Q110_9FLAO</name>
<comment type="caution">
    <text evidence="1">The sequence shown here is derived from an EMBL/GenBank/DDBJ whole genome shotgun (WGS) entry which is preliminary data.</text>
</comment>
<dbReference type="eggNOG" id="ENOG502ZVNI">
    <property type="taxonomic scope" value="Bacteria"/>
</dbReference>
<proteinExistence type="predicted"/>
<evidence type="ECO:0000313" key="2">
    <source>
        <dbReference type="Proteomes" id="UP000029221"/>
    </source>
</evidence>
<evidence type="ECO:0008006" key="3">
    <source>
        <dbReference type="Google" id="ProtNLM"/>
    </source>
</evidence>
<dbReference type="Proteomes" id="UP000029221">
    <property type="component" value="Unassembled WGS sequence"/>
</dbReference>
<gene>
    <name evidence="1" type="ORF">JCM19294_1024</name>
</gene>
<dbReference type="PROSITE" id="PS51257">
    <property type="entry name" value="PROKAR_LIPOPROTEIN"/>
    <property type="match status" value="1"/>
</dbReference>
<keyword evidence="2" id="KW-1185">Reference proteome</keyword>
<evidence type="ECO:0000313" key="1">
    <source>
        <dbReference type="EMBL" id="GAK96715.1"/>
    </source>
</evidence>